<evidence type="ECO:0000256" key="3">
    <source>
        <dbReference type="ARBA" id="ARBA00022475"/>
    </source>
</evidence>
<sequence length="213" mass="22716">MDFSTWLPFFFATVAISLSPGPGAIAAMGAGLNHGFRRGQVVAFGLGLGVITQLLVVGVGLGALLATSETAFAVVKWVGAAYLVYLGVQQWRSPASPITAKDATSADAAQAVSRKSIFLRGWMVNAMNPKGTVFLLAVLPQFIDMSRPLPLQYLHIGATFSVVEFCVMTGYVALASKVLGLLREPRQIRWMNRSFGSLFVAAGVFLATFKRAA</sequence>
<keyword evidence="9" id="KW-1185">Reference proteome</keyword>
<reference evidence="9" key="1">
    <citation type="journal article" date="2019" name="Int. J. Syst. Evol. Microbiol.">
        <title>The Global Catalogue of Microorganisms (GCM) 10K type strain sequencing project: providing services to taxonomists for standard genome sequencing and annotation.</title>
        <authorList>
            <consortium name="The Broad Institute Genomics Platform"/>
            <consortium name="The Broad Institute Genome Sequencing Center for Infectious Disease"/>
            <person name="Wu L."/>
            <person name="Ma J."/>
        </authorList>
    </citation>
    <scope>NUCLEOTIDE SEQUENCE [LARGE SCALE GENOMIC DNA]</scope>
    <source>
        <strain evidence="9">JCM 15503</strain>
    </source>
</reference>
<dbReference type="PIRSF" id="PIRSF006324">
    <property type="entry name" value="LeuE"/>
    <property type="match status" value="1"/>
</dbReference>
<dbReference type="PANTHER" id="PTHR30086">
    <property type="entry name" value="ARGININE EXPORTER PROTEIN ARGO"/>
    <property type="match status" value="1"/>
</dbReference>
<keyword evidence="6 7" id="KW-0472">Membrane</keyword>
<keyword evidence="5 7" id="KW-1133">Transmembrane helix</keyword>
<dbReference type="Proteomes" id="UP001500279">
    <property type="component" value="Unassembled WGS sequence"/>
</dbReference>
<evidence type="ECO:0000313" key="8">
    <source>
        <dbReference type="EMBL" id="GAA0761019.1"/>
    </source>
</evidence>
<feature type="transmembrane region" description="Helical" evidence="7">
    <location>
        <begin position="6"/>
        <end position="29"/>
    </location>
</feature>
<dbReference type="EMBL" id="BAAAEW010000026">
    <property type="protein sequence ID" value="GAA0761019.1"/>
    <property type="molecule type" value="Genomic_DNA"/>
</dbReference>
<comment type="similarity">
    <text evidence="2">Belongs to the Rht family.</text>
</comment>
<protein>
    <submittedName>
        <fullName evidence="8">LysE family transporter</fullName>
    </submittedName>
</protein>
<dbReference type="RefSeq" id="WP_141289771.1">
    <property type="nucleotide sequence ID" value="NZ_BAAAEW010000026.1"/>
</dbReference>
<evidence type="ECO:0000256" key="6">
    <source>
        <dbReference type="ARBA" id="ARBA00023136"/>
    </source>
</evidence>
<gene>
    <name evidence="8" type="ORF">GCM10009107_44270</name>
</gene>
<feature type="transmembrane region" description="Helical" evidence="7">
    <location>
        <begin position="155"/>
        <end position="174"/>
    </location>
</feature>
<evidence type="ECO:0000313" key="9">
    <source>
        <dbReference type="Proteomes" id="UP001500279"/>
    </source>
</evidence>
<evidence type="ECO:0000256" key="5">
    <source>
        <dbReference type="ARBA" id="ARBA00022989"/>
    </source>
</evidence>
<feature type="transmembrane region" description="Helical" evidence="7">
    <location>
        <begin position="195"/>
        <end position="212"/>
    </location>
</feature>
<comment type="caution">
    <text evidence="8">The sequence shown here is derived from an EMBL/GenBank/DDBJ whole genome shotgun (WGS) entry which is preliminary data.</text>
</comment>
<evidence type="ECO:0000256" key="4">
    <source>
        <dbReference type="ARBA" id="ARBA00022692"/>
    </source>
</evidence>
<dbReference type="InterPro" id="IPR001123">
    <property type="entry name" value="LeuE-type"/>
</dbReference>
<dbReference type="Pfam" id="PF01810">
    <property type="entry name" value="LysE"/>
    <property type="match status" value="1"/>
</dbReference>
<feature type="transmembrane region" description="Helical" evidence="7">
    <location>
        <begin position="122"/>
        <end position="143"/>
    </location>
</feature>
<accession>A0ABP3VKW3</accession>
<evidence type="ECO:0000256" key="7">
    <source>
        <dbReference type="SAM" id="Phobius"/>
    </source>
</evidence>
<feature type="transmembrane region" description="Helical" evidence="7">
    <location>
        <begin position="71"/>
        <end position="88"/>
    </location>
</feature>
<comment type="subcellular location">
    <subcellularLocation>
        <location evidence="1">Cell membrane</location>
        <topology evidence="1">Multi-pass membrane protein</topology>
    </subcellularLocation>
</comment>
<organism evidence="8 9">
    <name type="scientific">Ideonella azotifigens</name>
    <dbReference type="NCBI Taxonomy" id="513160"/>
    <lineage>
        <taxon>Bacteria</taxon>
        <taxon>Pseudomonadati</taxon>
        <taxon>Pseudomonadota</taxon>
        <taxon>Betaproteobacteria</taxon>
        <taxon>Burkholderiales</taxon>
        <taxon>Sphaerotilaceae</taxon>
        <taxon>Ideonella</taxon>
    </lineage>
</organism>
<evidence type="ECO:0000256" key="2">
    <source>
        <dbReference type="ARBA" id="ARBA00007928"/>
    </source>
</evidence>
<proteinExistence type="inferred from homology"/>
<evidence type="ECO:0000256" key="1">
    <source>
        <dbReference type="ARBA" id="ARBA00004651"/>
    </source>
</evidence>
<feature type="transmembrane region" description="Helical" evidence="7">
    <location>
        <begin position="41"/>
        <end position="65"/>
    </location>
</feature>
<keyword evidence="4 7" id="KW-0812">Transmembrane</keyword>
<dbReference type="PANTHER" id="PTHR30086:SF14">
    <property type="entry name" value="HOMOSERINE_HOMOSERINE LACTONE EFFLUX PROTEIN"/>
    <property type="match status" value="1"/>
</dbReference>
<name>A0ABP3VKW3_9BURK</name>
<keyword evidence="3" id="KW-1003">Cell membrane</keyword>